<evidence type="ECO:0000313" key="3">
    <source>
        <dbReference type="EMBL" id="MFC2927216.1"/>
    </source>
</evidence>
<name>A0ABV7A0B0_9PROT</name>
<comment type="caution">
    <text evidence="3">The sequence shown here is derived from an EMBL/GenBank/DDBJ whole genome shotgun (WGS) entry which is preliminary data.</text>
</comment>
<evidence type="ECO:0000256" key="1">
    <source>
        <dbReference type="SAM" id="MobiDB-lite"/>
    </source>
</evidence>
<reference evidence="4" key="1">
    <citation type="journal article" date="2019" name="Int. J. Syst. Evol. Microbiol.">
        <title>The Global Catalogue of Microorganisms (GCM) 10K type strain sequencing project: providing services to taxonomists for standard genome sequencing and annotation.</title>
        <authorList>
            <consortium name="The Broad Institute Genomics Platform"/>
            <consortium name="The Broad Institute Genome Sequencing Center for Infectious Disease"/>
            <person name="Wu L."/>
            <person name="Ma J."/>
        </authorList>
    </citation>
    <scope>NUCLEOTIDE SEQUENCE [LARGE SCALE GENOMIC DNA]</scope>
    <source>
        <strain evidence="4">KCTC 52487</strain>
    </source>
</reference>
<feature type="signal peptide" evidence="2">
    <location>
        <begin position="1"/>
        <end position="23"/>
    </location>
</feature>
<feature type="chain" id="PRO_5046162566" description="Lipoprotein" evidence="2">
    <location>
        <begin position="24"/>
        <end position="161"/>
    </location>
</feature>
<organism evidence="3 4">
    <name type="scientific">Hyphobacterium vulgare</name>
    <dbReference type="NCBI Taxonomy" id="1736751"/>
    <lineage>
        <taxon>Bacteria</taxon>
        <taxon>Pseudomonadati</taxon>
        <taxon>Pseudomonadota</taxon>
        <taxon>Alphaproteobacteria</taxon>
        <taxon>Maricaulales</taxon>
        <taxon>Maricaulaceae</taxon>
        <taxon>Hyphobacterium</taxon>
    </lineage>
</organism>
<dbReference type="Proteomes" id="UP001595379">
    <property type="component" value="Unassembled WGS sequence"/>
</dbReference>
<dbReference type="NCBIfam" id="NF047637">
    <property type="entry name" value="lipo_CC0125"/>
    <property type="match status" value="1"/>
</dbReference>
<protein>
    <recommendedName>
        <fullName evidence="5">Lipoprotein</fullName>
    </recommendedName>
</protein>
<dbReference type="EMBL" id="JBHRSV010000028">
    <property type="protein sequence ID" value="MFC2927216.1"/>
    <property type="molecule type" value="Genomic_DNA"/>
</dbReference>
<feature type="region of interest" description="Disordered" evidence="1">
    <location>
        <begin position="136"/>
        <end position="161"/>
    </location>
</feature>
<accession>A0ABV7A0B0</accession>
<dbReference type="RefSeq" id="WP_343163204.1">
    <property type="nucleotide sequence ID" value="NZ_JBHRSV010000028.1"/>
</dbReference>
<gene>
    <name evidence="3" type="ORF">ACFOOR_13985</name>
</gene>
<evidence type="ECO:0000313" key="4">
    <source>
        <dbReference type="Proteomes" id="UP001595379"/>
    </source>
</evidence>
<proteinExistence type="predicted"/>
<dbReference type="PROSITE" id="PS51257">
    <property type="entry name" value="PROKAR_LIPOPROTEIN"/>
    <property type="match status" value="1"/>
</dbReference>
<evidence type="ECO:0008006" key="5">
    <source>
        <dbReference type="Google" id="ProtNLM"/>
    </source>
</evidence>
<sequence length="161" mass="17057">MRRFAILVSTALLAACASPSVYAPADSARDPGYRETRIENNRWRVSFTGGSDLPSPRVADLALRRAAELTLDNGYTWFRVVNDSRDQSGSGDSPVRGGVSVGQSFGSGGFRASGVGVGLSFSPGSERRETVTLEVLGGAGPRPLQPNVYDSQDVLDNVPPL</sequence>
<evidence type="ECO:0000256" key="2">
    <source>
        <dbReference type="SAM" id="SignalP"/>
    </source>
</evidence>
<keyword evidence="2" id="KW-0732">Signal</keyword>
<keyword evidence="4" id="KW-1185">Reference proteome</keyword>